<dbReference type="InterPro" id="IPR001932">
    <property type="entry name" value="PPM-type_phosphatase-like_dom"/>
</dbReference>
<dbReference type="PANTHER" id="PTHR43156">
    <property type="entry name" value="STAGE II SPORULATION PROTEIN E-RELATED"/>
    <property type="match status" value="1"/>
</dbReference>
<dbReference type="PANTHER" id="PTHR43156:SF2">
    <property type="entry name" value="STAGE II SPORULATION PROTEIN E"/>
    <property type="match status" value="1"/>
</dbReference>
<comment type="caution">
    <text evidence="4">The sequence shown here is derived from an EMBL/GenBank/DDBJ whole genome shotgun (WGS) entry which is preliminary data.</text>
</comment>
<dbReference type="InterPro" id="IPR036457">
    <property type="entry name" value="PPM-type-like_dom_sf"/>
</dbReference>
<evidence type="ECO:0000313" key="4">
    <source>
        <dbReference type="EMBL" id="MDZ8118091.1"/>
    </source>
</evidence>
<dbReference type="PROSITE" id="PS50113">
    <property type="entry name" value="PAC"/>
    <property type="match status" value="1"/>
</dbReference>
<dbReference type="InterPro" id="IPR035965">
    <property type="entry name" value="PAS-like_dom_sf"/>
</dbReference>
<dbReference type="NCBIfam" id="TIGR00229">
    <property type="entry name" value="sensory_box"/>
    <property type="match status" value="1"/>
</dbReference>
<evidence type="ECO:0000259" key="3">
    <source>
        <dbReference type="PROSITE" id="PS50113"/>
    </source>
</evidence>
<evidence type="ECO:0000256" key="2">
    <source>
        <dbReference type="SAM" id="Coils"/>
    </source>
</evidence>
<dbReference type="InterPro" id="IPR052016">
    <property type="entry name" value="Bact_Sigma-Reg"/>
</dbReference>
<feature type="domain" description="PAC" evidence="3">
    <location>
        <begin position="83"/>
        <end position="135"/>
    </location>
</feature>
<dbReference type="Gene3D" id="3.30.450.20">
    <property type="entry name" value="PAS domain"/>
    <property type="match status" value="1"/>
</dbReference>
<dbReference type="SUPFAM" id="SSF81606">
    <property type="entry name" value="PP2C-like"/>
    <property type="match status" value="1"/>
</dbReference>
<proteinExistence type="predicted"/>
<gene>
    <name evidence="4" type="ORF">P9H32_05565</name>
</gene>
<feature type="coiled-coil region" evidence="2">
    <location>
        <begin position="126"/>
        <end position="153"/>
    </location>
</feature>
<dbReference type="Proteomes" id="UP001290861">
    <property type="component" value="Unassembled WGS sequence"/>
</dbReference>
<reference evidence="4 5" key="1">
    <citation type="journal article" date="2024" name="Appl. Environ. Microbiol.">
        <title>Pontiella agarivorans sp. nov., a novel marine anaerobic bacterium capable of degrading macroalgal polysaccharides and fixing nitrogen.</title>
        <authorList>
            <person name="Liu N."/>
            <person name="Kivenson V."/>
            <person name="Peng X."/>
            <person name="Cui Z."/>
            <person name="Lankiewicz T.S."/>
            <person name="Gosselin K.M."/>
            <person name="English C.J."/>
            <person name="Blair E.M."/>
            <person name="O'Malley M.A."/>
            <person name="Valentine D.L."/>
        </authorList>
    </citation>
    <scope>NUCLEOTIDE SEQUENCE [LARGE SCALE GENOMIC DNA]</scope>
    <source>
        <strain evidence="4 5">NLcol2</strain>
    </source>
</reference>
<dbReference type="InterPro" id="IPR000700">
    <property type="entry name" value="PAS-assoc_C"/>
</dbReference>
<name>A0ABU5MVW2_9BACT</name>
<dbReference type="Gene3D" id="3.60.40.10">
    <property type="entry name" value="PPM-type phosphatase domain"/>
    <property type="match status" value="1"/>
</dbReference>
<keyword evidence="5" id="KW-1185">Reference proteome</keyword>
<dbReference type="InterPro" id="IPR000014">
    <property type="entry name" value="PAS"/>
</dbReference>
<dbReference type="Pfam" id="PF07228">
    <property type="entry name" value="SpoIIE"/>
    <property type="match status" value="1"/>
</dbReference>
<dbReference type="SUPFAM" id="SSF55785">
    <property type="entry name" value="PYP-like sensor domain (PAS domain)"/>
    <property type="match status" value="1"/>
</dbReference>
<organism evidence="4 5">
    <name type="scientific">Pontiella agarivorans</name>
    <dbReference type="NCBI Taxonomy" id="3038953"/>
    <lineage>
        <taxon>Bacteria</taxon>
        <taxon>Pseudomonadati</taxon>
        <taxon>Kiritimatiellota</taxon>
        <taxon>Kiritimatiellia</taxon>
        <taxon>Kiritimatiellales</taxon>
        <taxon>Pontiellaceae</taxon>
        <taxon>Pontiella</taxon>
    </lineage>
</organism>
<evidence type="ECO:0000256" key="1">
    <source>
        <dbReference type="ARBA" id="ARBA00022801"/>
    </source>
</evidence>
<sequence>MPLKEEEYGDLLENLMVNNTDVIYFKDLQSRFIKINEACAHKHGFLSADEIVGKTDFDLWSEEHARQAFEREQRIIATGIPQNSFEEREVWPDGRITWVSSTKMPLRDGEGNIIGTFGVSRDITLRKEAELRIRQYAEDLKNMTDELEEDVRMAGKLQKSFFTGGYPIFTNENGNCIEFMHRFVLNRQITGDYCAFFRISDTQAGIFICDINGSGIRAALGTALIRGLIQELSICADDPGKFLQRMNNLLRPLLTVEELSLGATACYMAVDLKSGLVRLANAGHPMPIYFRQEYSASWFSEENGIIGKPLALEPDVEYPVVERSIEPGDTVIAFTDGLYTVRNRMDDEYGLKRLLDSAHSWAGEPLEDVFDGLEGDVHAFAGTGKYTDDVCLIGFKLKQLLD</sequence>
<evidence type="ECO:0000313" key="5">
    <source>
        <dbReference type="Proteomes" id="UP001290861"/>
    </source>
</evidence>
<dbReference type="RefSeq" id="WP_322607890.1">
    <property type="nucleotide sequence ID" value="NZ_JARVCO010000007.1"/>
</dbReference>
<dbReference type="InterPro" id="IPR013656">
    <property type="entry name" value="PAS_4"/>
</dbReference>
<dbReference type="SMART" id="SM00331">
    <property type="entry name" value="PP2C_SIG"/>
    <property type="match status" value="1"/>
</dbReference>
<accession>A0ABU5MVW2</accession>
<protein>
    <submittedName>
        <fullName evidence="4">SpoIIE family protein phosphatase</fullName>
    </submittedName>
</protein>
<dbReference type="CDD" id="cd00130">
    <property type="entry name" value="PAS"/>
    <property type="match status" value="1"/>
</dbReference>
<dbReference type="EMBL" id="JARVCO010000007">
    <property type="protein sequence ID" value="MDZ8118091.1"/>
    <property type="molecule type" value="Genomic_DNA"/>
</dbReference>
<keyword evidence="1" id="KW-0378">Hydrolase</keyword>
<keyword evidence="2" id="KW-0175">Coiled coil</keyword>
<dbReference type="Pfam" id="PF08448">
    <property type="entry name" value="PAS_4"/>
    <property type="match status" value="1"/>
</dbReference>